<evidence type="ECO:0000259" key="8">
    <source>
        <dbReference type="PROSITE" id="PS50071"/>
    </source>
</evidence>
<dbReference type="FunFam" id="1.10.10.60:FF:000003">
    <property type="entry name" value="Iroquois-class homeobox protein IRX"/>
    <property type="match status" value="1"/>
</dbReference>
<sequence length="443" mass="47999">MNLKEQLAASLSTSPQLVLPAKAHQASSPPCVDTARAILHDSPFAGSGPAGPLFSQFSRMGQSIYATSPMTPNGLGVEPSAFYPLGGVFPSLNYERSAEMWKNMDHPAFAFPGPIDPMLASVHPYGAFYGGLDPNNAARRKNATRETTSALKAWLYEHRKNPYPTKGEKIMLAIITKMTLTQVSTWFANARRRLKKESKLGYKDRDADDSDLESIGSRKDEENERKGSLSSGALDDDDEDIDIKVTSDISDISDVESDREEDVRDSNSRAEPERDTIRDESISQSTASNNIQCQSIESRLSPNSDNTASSQGSASGSGSNRPKIWSIDEIMSKSASSPKTEASSKHRVPPLGLNLSPIQNRMGAHALTLPNTGVHAQEASFSGSVTDNQSISEASIIKLSYRRHCADQVALNLAMGERESLSPKRTEAVGKTLILGKIPISIC</sequence>
<dbReference type="PANTHER" id="PTHR11211:SF40">
    <property type="entry name" value="MIRROR, ISOFORM C"/>
    <property type="match status" value="1"/>
</dbReference>
<accession>A0AA88XHJ2</accession>
<evidence type="ECO:0000256" key="5">
    <source>
        <dbReference type="ARBA" id="ARBA00023242"/>
    </source>
</evidence>
<dbReference type="Gene3D" id="1.10.10.60">
    <property type="entry name" value="Homeodomain-like"/>
    <property type="match status" value="1"/>
</dbReference>
<comment type="similarity">
    <text evidence="2">Belongs to the TALE/IRO homeobox family.</text>
</comment>
<dbReference type="PROSITE" id="PS50071">
    <property type="entry name" value="HOMEOBOX_2"/>
    <property type="match status" value="1"/>
</dbReference>
<dbReference type="GO" id="GO:0030182">
    <property type="term" value="P:neuron differentiation"/>
    <property type="evidence" value="ECO:0007669"/>
    <property type="project" value="TreeGrafter"/>
</dbReference>
<feature type="DNA-binding region" description="Homeobox" evidence="6">
    <location>
        <begin position="136"/>
        <end position="198"/>
    </location>
</feature>
<dbReference type="GO" id="GO:0048468">
    <property type="term" value="P:cell development"/>
    <property type="evidence" value="ECO:0007669"/>
    <property type="project" value="TreeGrafter"/>
</dbReference>
<keyword evidence="4 6" id="KW-0371">Homeobox</keyword>
<evidence type="ECO:0000313" key="10">
    <source>
        <dbReference type="Proteomes" id="UP001186944"/>
    </source>
</evidence>
<dbReference type="PANTHER" id="PTHR11211">
    <property type="entry name" value="IROQUOIS-CLASS HOMEODOMAIN PROTEIN IRX"/>
    <property type="match status" value="1"/>
</dbReference>
<feature type="region of interest" description="Disordered" evidence="7">
    <location>
        <begin position="198"/>
        <end position="323"/>
    </location>
</feature>
<name>A0AA88XHJ2_PINIB</name>
<dbReference type="InterPro" id="IPR008422">
    <property type="entry name" value="KN_HD"/>
</dbReference>
<dbReference type="SUPFAM" id="SSF46689">
    <property type="entry name" value="Homeodomain-like"/>
    <property type="match status" value="1"/>
</dbReference>
<evidence type="ECO:0000256" key="6">
    <source>
        <dbReference type="PROSITE-ProRule" id="PRU00108"/>
    </source>
</evidence>
<protein>
    <recommendedName>
        <fullName evidence="8">Homeobox domain-containing protein</fullName>
    </recommendedName>
</protein>
<reference evidence="9" key="1">
    <citation type="submission" date="2019-08" db="EMBL/GenBank/DDBJ databases">
        <title>The improved chromosome-level genome for the pearl oyster Pinctada fucata martensii using PacBio sequencing and Hi-C.</title>
        <authorList>
            <person name="Zheng Z."/>
        </authorList>
    </citation>
    <scope>NUCLEOTIDE SEQUENCE</scope>
    <source>
        <strain evidence="9">ZZ-2019</strain>
        <tissue evidence="9">Adductor muscle</tissue>
    </source>
</reference>
<dbReference type="GO" id="GO:0005634">
    <property type="term" value="C:nucleus"/>
    <property type="evidence" value="ECO:0007669"/>
    <property type="project" value="UniProtKB-SubCell"/>
</dbReference>
<gene>
    <name evidence="9" type="ORF">FSP39_007742</name>
</gene>
<keyword evidence="10" id="KW-1185">Reference proteome</keyword>
<proteinExistence type="inferred from homology"/>
<feature type="domain" description="Homeobox" evidence="8">
    <location>
        <begin position="134"/>
        <end position="197"/>
    </location>
</feature>
<dbReference type="PROSITE" id="PS00027">
    <property type="entry name" value="HOMEOBOX_1"/>
    <property type="match status" value="1"/>
</dbReference>
<dbReference type="InterPro" id="IPR017970">
    <property type="entry name" value="Homeobox_CS"/>
</dbReference>
<evidence type="ECO:0000313" key="9">
    <source>
        <dbReference type="EMBL" id="KAK3085715.1"/>
    </source>
</evidence>
<dbReference type="GO" id="GO:0000978">
    <property type="term" value="F:RNA polymerase II cis-regulatory region sequence-specific DNA binding"/>
    <property type="evidence" value="ECO:0007669"/>
    <property type="project" value="TreeGrafter"/>
</dbReference>
<dbReference type="InterPro" id="IPR009057">
    <property type="entry name" value="Homeodomain-like_sf"/>
</dbReference>
<feature type="compositionally biased region" description="Basic and acidic residues" evidence="7">
    <location>
        <begin position="261"/>
        <end position="281"/>
    </location>
</feature>
<evidence type="ECO:0000256" key="2">
    <source>
        <dbReference type="ARBA" id="ARBA00008446"/>
    </source>
</evidence>
<evidence type="ECO:0000256" key="1">
    <source>
        <dbReference type="ARBA" id="ARBA00004123"/>
    </source>
</evidence>
<evidence type="ECO:0000256" key="7">
    <source>
        <dbReference type="SAM" id="MobiDB-lite"/>
    </source>
</evidence>
<dbReference type="SMART" id="SM00389">
    <property type="entry name" value="HOX"/>
    <property type="match status" value="1"/>
</dbReference>
<dbReference type="CDD" id="cd00086">
    <property type="entry name" value="homeodomain"/>
    <property type="match status" value="1"/>
</dbReference>
<feature type="compositionally biased region" description="Polar residues" evidence="7">
    <location>
        <begin position="282"/>
        <end position="307"/>
    </location>
</feature>
<feature type="compositionally biased region" description="Basic and acidic residues" evidence="7">
    <location>
        <begin position="216"/>
        <end position="227"/>
    </location>
</feature>
<dbReference type="Proteomes" id="UP001186944">
    <property type="component" value="Unassembled WGS sequence"/>
</dbReference>
<dbReference type="EMBL" id="VSWD01000012">
    <property type="protein sequence ID" value="KAK3085715.1"/>
    <property type="molecule type" value="Genomic_DNA"/>
</dbReference>
<keyword evidence="3 6" id="KW-0238">DNA-binding</keyword>
<organism evidence="9 10">
    <name type="scientific">Pinctada imbricata</name>
    <name type="common">Atlantic pearl-oyster</name>
    <name type="synonym">Pinctada martensii</name>
    <dbReference type="NCBI Taxonomy" id="66713"/>
    <lineage>
        <taxon>Eukaryota</taxon>
        <taxon>Metazoa</taxon>
        <taxon>Spiralia</taxon>
        <taxon>Lophotrochozoa</taxon>
        <taxon>Mollusca</taxon>
        <taxon>Bivalvia</taxon>
        <taxon>Autobranchia</taxon>
        <taxon>Pteriomorphia</taxon>
        <taxon>Pterioida</taxon>
        <taxon>Pterioidea</taxon>
        <taxon>Pteriidae</taxon>
        <taxon>Pinctada</taxon>
    </lineage>
</organism>
<dbReference type="GO" id="GO:0000981">
    <property type="term" value="F:DNA-binding transcription factor activity, RNA polymerase II-specific"/>
    <property type="evidence" value="ECO:0007669"/>
    <property type="project" value="InterPro"/>
</dbReference>
<dbReference type="Pfam" id="PF05920">
    <property type="entry name" value="Homeobox_KN"/>
    <property type="match status" value="1"/>
</dbReference>
<dbReference type="InterPro" id="IPR001356">
    <property type="entry name" value="HD"/>
</dbReference>
<comment type="subcellular location">
    <subcellularLocation>
        <location evidence="1 6">Nucleus</location>
    </subcellularLocation>
</comment>
<evidence type="ECO:0000256" key="4">
    <source>
        <dbReference type="ARBA" id="ARBA00023155"/>
    </source>
</evidence>
<keyword evidence="5 6" id="KW-0539">Nucleus</keyword>
<comment type="caution">
    <text evidence="9">The sequence shown here is derived from an EMBL/GenBank/DDBJ whole genome shotgun (WGS) entry which is preliminary data.</text>
</comment>
<evidence type="ECO:0000256" key="3">
    <source>
        <dbReference type="ARBA" id="ARBA00023125"/>
    </source>
</evidence>
<feature type="compositionally biased region" description="Acidic residues" evidence="7">
    <location>
        <begin position="251"/>
        <end position="260"/>
    </location>
</feature>
<dbReference type="AlphaFoldDB" id="A0AA88XHJ2"/>
<feature type="compositionally biased region" description="Low complexity" evidence="7">
    <location>
        <begin position="308"/>
        <end position="319"/>
    </location>
</feature>